<comment type="similarity">
    <text evidence="6 7">Belongs to the FliO/MopB family.</text>
</comment>
<dbReference type="GO" id="GO:0009425">
    <property type="term" value="C:bacterial-type flagellum basal body"/>
    <property type="evidence" value="ECO:0007669"/>
    <property type="project" value="UniProtKB-SubCell"/>
</dbReference>
<dbReference type="Pfam" id="PF04347">
    <property type="entry name" value="FliO"/>
    <property type="match status" value="1"/>
</dbReference>
<feature type="compositionally biased region" description="Low complexity" evidence="8">
    <location>
        <begin position="23"/>
        <end position="32"/>
    </location>
</feature>
<comment type="caution">
    <text evidence="9">The sequence shown here is derived from an EMBL/GenBank/DDBJ whole genome shotgun (WGS) entry which is preliminary data.</text>
</comment>
<dbReference type="GO" id="GO:0005886">
    <property type="term" value="C:plasma membrane"/>
    <property type="evidence" value="ECO:0007669"/>
    <property type="project" value="UniProtKB-SubCell"/>
</dbReference>
<protein>
    <recommendedName>
        <fullName evidence="7">Flagellar protein</fullName>
    </recommendedName>
</protein>
<keyword evidence="2 7" id="KW-0812">Transmembrane</keyword>
<evidence type="ECO:0000256" key="4">
    <source>
        <dbReference type="ARBA" id="ARBA00023136"/>
    </source>
</evidence>
<evidence type="ECO:0000256" key="1">
    <source>
        <dbReference type="ARBA" id="ARBA00022475"/>
    </source>
</evidence>
<dbReference type="AlphaFoldDB" id="A0A3N2RV92"/>
<evidence type="ECO:0000256" key="6">
    <source>
        <dbReference type="ARBA" id="ARBA00037937"/>
    </source>
</evidence>
<sequence>MSTNHAVPPAPVSHSATPSGHGVATTNHTAASATPTAPVTVAHVNEPATSPLIQVSGALLGIIVLILAAAWVVKRVMPGAMRNQPANGLKVSASASLGARERVVIVNVEDARLVLGVTAQQVTLLHKLPPASAENQPPQAAAPEFASLMKNMLKRPGRS</sequence>
<evidence type="ECO:0000256" key="2">
    <source>
        <dbReference type="ARBA" id="ARBA00022692"/>
    </source>
</evidence>
<evidence type="ECO:0000256" key="8">
    <source>
        <dbReference type="SAM" id="MobiDB-lite"/>
    </source>
</evidence>
<keyword evidence="9" id="KW-0966">Cell projection</keyword>
<proteinExistence type="inferred from homology"/>
<dbReference type="InterPro" id="IPR022781">
    <property type="entry name" value="Flagellar_biosynth_FliO"/>
</dbReference>
<reference evidence="9 10" key="1">
    <citation type="submission" date="2018-10" db="EMBL/GenBank/DDBJ databases">
        <title>Horizontal transference of carbapenem resistance between Klebsiella pneumoniae and Kluyvera ascorbata during abdominal infection: a case report.</title>
        <authorList>
            <person name="Raro O.H.F."/>
            <person name="Lima-Morales D."/>
            <person name="Barth A.L."/>
            <person name="Paim T.G.S."/>
            <person name="Mott M.P."/>
            <person name="Riche C.V.W."/>
            <person name="Teixeira U.F."/>
            <person name="Waechter F."/>
            <person name="Dias C.A.G."/>
        </authorList>
    </citation>
    <scope>NUCLEOTIDE SEQUENCE [LARGE SCALE GENOMIC DNA]</scope>
    <source>
        <strain evidence="9 10">OT2</strain>
    </source>
</reference>
<keyword evidence="1 7" id="KW-1003">Cell membrane</keyword>
<organism evidence="9 10">
    <name type="scientific">Kluyvera ascorbata</name>
    <dbReference type="NCBI Taxonomy" id="51288"/>
    <lineage>
        <taxon>Bacteria</taxon>
        <taxon>Pseudomonadati</taxon>
        <taxon>Pseudomonadota</taxon>
        <taxon>Gammaproteobacteria</taxon>
        <taxon>Enterobacterales</taxon>
        <taxon>Enterobacteriaceae</taxon>
        <taxon>Kluyvera</taxon>
    </lineage>
</organism>
<keyword evidence="9" id="KW-0969">Cilium</keyword>
<evidence type="ECO:0000256" key="3">
    <source>
        <dbReference type="ARBA" id="ARBA00022989"/>
    </source>
</evidence>
<keyword evidence="5 7" id="KW-0975">Bacterial flagellum</keyword>
<feature type="region of interest" description="Disordered" evidence="8">
    <location>
        <begin position="1"/>
        <end position="32"/>
    </location>
</feature>
<feature type="transmembrane region" description="Helical" evidence="7">
    <location>
        <begin position="52"/>
        <end position="73"/>
    </location>
</feature>
<keyword evidence="3 7" id="KW-1133">Transmembrane helix</keyword>
<dbReference type="PANTHER" id="PTHR38766">
    <property type="entry name" value="FLAGELLAR PROTEIN FLIO"/>
    <property type="match status" value="1"/>
</dbReference>
<dbReference type="NCBIfam" id="TIGR03500">
    <property type="entry name" value="FliO_TIGR"/>
    <property type="match status" value="1"/>
</dbReference>
<name>A0A3N2RV92_9ENTR</name>
<dbReference type="GO" id="GO:0044781">
    <property type="term" value="P:bacterial-type flagellum organization"/>
    <property type="evidence" value="ECO:0007669"/>
    <property type="project" value="UniProtKB-UniRule"/>
</dbReference>
<dbReference type="InterPro" id="IPR052205">
    <property type="entry name" value="FliO/MopB"/>
</dbReference>
<dbReference type="EMBL" id="RHFN01000023">
    <property type="protein sequence ID" value="ROU11404.1"/>
    <property type="molecule type" value="Genomic_DNA"/>
</dbReference>
<evidence type="ECO:0000256" key="5">
    <source>
        <dbReference type="ARBA" id="ARBA00023143"/>
    </source>
</evidence>
<comment type="subcellular location">
    <subcellularLocation>
        <location evidence="7">Cell membrane</location>
    </subcellularLocation>
    <subcellularLocation>
        <location evidence="7">Bacterial flagellum basal body</location>
    </subcellularLocation>
</comment>
<accession>A0A3N2RV92</accession>
<gene>
    <name evidence="9" type="primary">fliO</name>
    <name evidence="9" type="ORF">EB837_18450</name>
</gene>
<dbReference type="Proteomes" id="UP000268051">
    <property type="component" value="Unassembled WGS sequence"/>
</dbReference>
<evidence type="ECO:0000313" key="10">
    <source>
        <dbReference type="Proteomes" id="UP000268051"/>
    </source>
</evidence>
<keyword evidence="9" id="KW-0282">Flagellum</keyword>
<evidence type="ECO:0000256" key="7">
    <source>
        <dbReference type="RuleBase" id="RU362064"/>
    </source>
</evidence>
<evidence type="ECO:0000313" key="9">
    <source>
        <dbReference type="EMBL" id="ROU11404.1"/>
    </source>
</evidence>
<dbReference type="PANTHER" id="PTHR38766:SF1">
    <property type="entry name" value="FLAGELLAR PROTEIN FLIO"/>
    <property type="match status" value="1"/>
</dbReference>
<dbReference type="OrthoDB" id="6897726at2"/>
<keyword evidence="4 7" id="KW-0472">Membrane</keyword>